<name>A0A392TV80_9FABA</name>
<protein>
    <submittedName>
        <fullName evidence="2">Uncharacterized protein</fullName>
    </submittedName>
</protein>
<keyword evidence="3" id="KW-1185">Reference proteome</keyword>
<organism evidence="2 3">
    <name type="scientific">Trifolium medium</name>
    <dbReference type="NCBI Taxonomy" id="97028"/>
    <lineage>
        <taxon>Eukaryota</taxon>
        <taxon>Viridiplantae</taxon>
        <taxon>Streptophyta</taxon>
        <taxon>Embryophyta</taxon>
        <taxon>Tracheophyta</taxon>
        <taxon>Spermatophyta</taxon>
        <taxon>Magnoliopsida</taxon>
        <taxon>eudicotyledons</taxon>
        <taxon>Gunneridae</taxon>
        <taxon>Pentapetalae</taxon>
        <taxon>rosids</taxon>
        <taxon>fabids</taxon>
        <taxon>Fabales</taxon>
        <taxon>Fabaceae</taxon>
        <taxon>Papilionoideae</taxon>
        <taxon>50 kb inversion clade</taxon>
        <taxon>NPAAA clade</taxon>
        <taxon>Hologalegina</taxon>
        <taxon>IRL clade</taxon>
        <taxon>Trifolieae</taxon>
        <taxon>Trifolium</taxon>
    </lineage>
</organism>
<feature type="non-terminal residue" evidence="2">
    <location>
        <position position="1"/>
    </location>
</feature>
<comment type="caution">
    <text evidence="2">The sequence shown here is derived from an EMBL/GenBank/DDBJ whole genome shotgun (WGS) entry which is preliminary data.</text>
</comment>
<proteinExistence type="predicted"/>
<feature type="coiled-coil region" evidence="1">
    <location>
        <begin position="50"/>
        <end position="84"/>
    </location>
</feature>
<accession>A0A392TV80</accession>
<reference evidence="2 3" key="1">
    <citation type="journal article" date="2018" name="Front. Plant Sci.">
        <title>Red Clover (Trifolium pratense) and Zigzag Clover (T. medium) - A Picture of Genomic Similarities and Differences.</title>
        <authorList>
            <person name="Dluhosova J."/>
            <person name="Istvanek J."/>
            <person name="Nedelnik J."/>
            <person name="Repkova J."/>
        </authorList>
    </citation>
    <scope>NUCLEOTIDE SEQUENCE [LARGE SCALE GENOMIC DNA]</scope>
    <source>
        <strain evidence="3">cv. 10/8</strain>
        <tissue evidence="2">Leaf</tissue>
    </source>
</reference>
<evidence type="ECO:0000256" key="1">
    <source>
        <dbReference type="SAM" id="Coils"/>
    </source>
</evidence>
<dbReference type="AlphaFoldDB" id="A0A392TV80"/>
<sequence>IASHSSAIFKLLEVVTFLNGRECTYLEERDNDRRELQVLGKKLEESKASCEGYMEQHRTLASDLKKAEEKMTILAEERDGALKDV</sequence>
<dbReference type="EMBL" id="LXQA010659354">
    <property type="protein sequence ID" value="MCI64594.1"/>
    <property type="molecule type" value="Genomic_DNA"/>
</dbReference>
<feature type="non-terminal residue" evidence="2">
    <location>
        <position position="85"/>
    </location>
</feature>
<evidence type="ECO:0000313" key="3">
    <source>
        <dbReference type="Proteomes" id="UP000265520"/>
    </source>
</evidence>
<dbReference type="Proteomes" id="UP000265520">
    <property type="component" value="Unassembled WGS sequence"/>
</dbReference>
<keyword evidence="1" id="KW-0175">Coiled coil</keyword>
<evidence type="ECO:0000313" key="2">
    <source>
        <dbReference type="EMBL" id="MCI64594.1"/>
    </source>
</evidence>